<name>A0AAD5RX56_9PEZI</name>
<feature type="region of interest" description="Disordered" evidence="5">
    <location>
        <begin position="176"/>
        <end position="222"/>
    </location>
</feature>
<protein>
    <submittedName>
        <fullName evidence="8">Uncharacterized protein</fullName>
    </submittedName>
</protein>
<dbReference type="PANTHER" id="PTHR15549">
    <property type="entry name" value="PAIRED IMMUNOGLOBULIN-LIKE TYPE 2 RECEPTOR"/>
    <property type="match status" value="1"/>
</dbReference>
<evidence type="ECO:0000256" key="1">
    <source>
        <dbReference type="ARBA" id="ARBA00004167"/>
    </source>
</evidence>
<evidence type="ECO:0000313" key="9">
    <source>
        <dbReference type="Proteomes" id="UP001201980"/>
    </source>
</evidence>
<keyword evidence="9" id="KW-1185">Reference proteome</keyword>
<evidence type="ECO:0000256" key="3">
    <source>
        <dbReference type="ARBA" id="ARBA00022989"/>
    </source>
</evidence>
<dbReference type="GO" id="GO:0071944">
    <property type="term" value="C:cell periphery"/>
    <property type="evidence" value="ECO:0007669"/>
    <property type="project" value="UniProtKB-ARBA"/>
</dbReference>
<dbReference type="InterPro" id="IPR051694">
    <property type="entry name" value="Immunoregulatory_rcpt-like"/>
</dbReference>
<feature type="compositionally biased region" description="Polar residues" evidence="5">
    <location>
        <begin position="300"/>
        <end position="309"/>
    </location>
</feature>
<feature type="transmembrane region" description="Helical" evidence="6">
    <location>
        <begin position="226"/>
        <end position="249"/>
    </location>
</feature>
<feature type="region of interest" description="Disordered" evidence="5">
    <location>
        <begin position="254"/>
        <end position="369"/>
    </location>
</feature>
<evidence type="ECO:0000313" key="8">
    <source>
        <dbReference type="EMBL" id="KAJ2904898.1"/>
    </source>
</evidence>
<keyword evidence="2 6" id="KW-0812">Transmembrane</keyword>
<reference evidence="8" key="1">
    <citation type="submission" date="2022-07" db="EMBL/GenBank/DDBJ databases">
        <title>Draft genome sequence of Zalerion maritima ATCC 34329, a (micro)plastics degrading marine fungus.</title>
        <authorList>
            <person name="Paco A."/>
            <person name="Goncalves M.F.M."/>
            <person name="Rocha-Santos T.A.P."/>
            <person name="Alves A."/>
        </authorList>
    </citation>
    <scope>NUCLEOTIDE SEQUENCE</scope>
    <source>
        <strain evidence="8">ATCC 34329</strain>
    </source>
</reference>
<proteinExistence type="predicted"/>
<evidence type="ECO:0000256" key="4">
    <source>
        <dbReference type="ARBA" id="ARBA00023136"/>
    </source>
</evidence>
<comment type="caution">
    <text evidence="8">The sequence shown here is derived from an EMBL/GenBank/DDBJ whole genome shotgun (WGS) entry which is preliminary data.</text>
</comment>
<evidence type="ECO:0000256" key="5">
    <source>
        <dbReference type="SAM" id="MobiDB-lite"/>
    </source>
</evidence>
<keyword evidence="4 6" id="KW-0472">Membrane</keyword>
<dbReference type="PANTHER" id="PTHR15549:SF26">
    <property type="entry name" value="AXIAL BUDDING PATTERN PROTEIN 2-RELATED"/>
    <property type="match status" value="1"/>
</dbReference>
<dbReference type="GO" id="GO:0016020">
    <property type="term" value="C:membrane"/>
    <property type="evidence" value="ECO:0007669"/>
    <property type="project" value="UniProtKB-SubCell"/>
</dbReference>
<evidence type="ECO:0000256" key="7">
    <source>
        <dbReference type="SAM" id="SignalP"/>
    </source>
</evidence>
<comment type="subcellular location">
    <subcellularLocation>
        <location evidence="1">Membrane</location>
        <topology evidence="1">Single-pass membrane protein</topology>
    </subcellularLocation>
</comment>
<keyword evidence="7" id="KW-0732">Signal</keyword>
<keyword evidence="3 6" id="KW-1133">Transmembrane helix</keyword>
<feature type="chain" id="PRO_5042130575" evidence="7">
    <location>
        <begin position="20"/>
        <end position="369"/>
    </location>
</feature>
<evidence type="ECO:0000256" key="6">
    <source>
        <dbReference type="SAM" id="Phobius"/>
    </source>
</evidence>
<dbReference type="Proteomes" id="UP001201980">
    <property type="component" value="Unassembled WGS sequence"/>
</dbReference>
<organism evidence="8 9">
    <name type="scientific">Zalerion maritima</name>
    <dbReference type="NCBI Taxonomy" id="339359"/>
    <lineage>
        <taxon>Eukaryota</taxon>
        <taxon>Fungi</taxon>
        <taxon>Dikarya</taxon>
        <taxon>Ascomycota</taxon>
        <taxon>Pezizomycotina</taxon>
        <taxon>Sordariomycetes</taxon>
        <taxon>Lulworthiomycetidae</taxon>
        <taxon>Lulworthiales</taxon>
        <taxon>Lulworthiaceae</taxon>
        <taxon>Zalerion</taxon>
    </lineage>
</organism>
<accession>A0AAD5RX56</accession>
<evidence type="ECO:0000256" key="2">
    <source>
        <dbReference type="ARBA" id="ARBA00022692"/>
    </source>
</evidence>
<feature type="signal peptide" evidence="7">
    <location>
        <begin position="1"/>
        <end position="19"/>
    </location>
</feature>
<feature type="compositionally biased region" description="Low complexity" evidence="5">
    <location>
        <begin position="278"/>
        <end position="294"/>
    </location>
</feature>
<dbReference type="AlphaFoldDB" id="A0AAD5RX56"/>
<feature type="compositionally biased region" description="Low complexity" evidence="5">
    <location>
        <begin position="179"/>
        <end position="215"/>
    </location>
</feature>
<gene>
    <name evidence="8" type="ORF">MKZ38_006939</name>
</gene>
<dbReference type="EMBL" id="JAKWBI020000042">
    <property type="protein sequence ID" value="KAJ2904898.1"/>
    <property type="molecule type" value="Genomic_DNA"/>
</dbReference>
<sequence length="369" mass="39430">MRSTILVPFAGVFFETASAVFALRAEETPVGRLLQDVVAAAPAPTSPPRRWVPNLLEREINSDKTCGYFHSYDDPDEDKYPITCARSDSICTVSGQMRNCCDPDFNCDAVFPTSCLDSTACPYLTTLWPTGTMCCEDTDYPYCQTNLWSTTENDVYTFFACHRSTTSRFAILEAYSDGSESSTPSTTTDTPTTSSTPSITSSTTVTTTTPTPTETADGGGGSNTGAIVGGVVGGVAVIGLAGLGIFFILKKKNKDNNEPPPGQGYPQQPSHNLPYAPQPQQSGMMPQQAGMAQPYDPRQSYFSAQTSPGGYQESKMSPAGPYRNMSPPAGDISHQPQPYASVSPDKQFGNSGQVREVGAPKNSNALEMG</sequence>